<keyword evidence="8" id="KW-1185">Reference proteome</keyword>
<keyword evidence="2" id="KW-0677">Repeat</keyword>
<dbReference type="Proteomes" id="UP000261580">
    <property type="component" value="Unassembled WGS sequence"/>
</dbReference>
<accession>A0A3Q4ML50</accession>
<dbReference type="Bgee" id="ENSNBRG00000010405">
    <property type="expression patterns" value="Expressed in blood and 5 other cell types or tissues"/>
</dbReference>
<dbReference type="GeneTree" id="ENSGT00940000162119"/>
<dbReference type="FunFam" id="3.30.160.60:FF:002343">
    <property type="entry name" value="Zinc finger protein 33A"/>
    <property type="match status" value="2"/>
</dbReference>
<keyword evidence="3 5" id="KW-0863">Zinc-finger</keyword>
<dbReference type="GO" id="GO:0000981">
    <property type="term" value="F:DNA-binding transcription factor activity, RNA polymerase II-specific"/>
    <property type="evidence" value="ECO:0007669"/>
    <property type="project" value="TreeGrafter"/>
</dbReference>
<evidence type="ECO:0000256" key="3">
    <source>
        <dbReference type="ARBA" id="ARBA00022771"/>
    </source>
</evidence>
<keyword evidence="4" id="KW-0862">Zinc</keyword>
<dbReference type="GO" id="GO:0008270">
    <property type="term" value="F:zinc ion binding"/>
    <property type="evidence" value="ECO:0007669"/>
    <property type="project" value="UniProtKB-KW"/>
</dbReference>
<dbReference type="AlphaFoldDB" id="A0A3Q4ML50"/>
<dbReference type="PANTHER" id="PTHR14196:SF12">
    <property type="entry name" value="ZINC FINGER PROTEIN 208-LIKE"/>
    <property type="match status" value="1"/>
</dbReference>
<evidence type="ECO:0000256" key="1">
    <source>
        <dbReference type="ARBA" id="ARBA00022723"/>
    </source>
</evidence>
<dbReference type="Ensembl" id="ENSNBRT00000013813.1">
    <property type="protein sequence ID" value="ENSNBRP00000013439.1"/>
    <property type="gene ID" value="ENSNBRG00000010405.1"/>
</dbReference>
<evidence type="ECO:0000313" key="8">
    <source>
        <dbReference type="Proteomes" id="UP000261580"/>
    </source>
</evidence>
<dbReference type="Gene3D" id="3.30.160.60">
    <property type="entry name" value="Classic Zinc Finger"/>
    <property type="match status" value="3"/>
</dbReference>
<reference evidence="7" key="1">
    <citation type="submission" date="2025-08" db="UniProtKB">
        <authorList>
            <consortium name="Ensembl"/>
        </authorList>
    </citation>
    <scope>IDENTIFICATION</scope>
</reference>
<evidence type="ECO:0000256" key="5">
    <source>
        <dbReference type="PROSITE-ProRule" id="PRU00042"/>
    </source>
</evidence>
<dbReference type="GO" id="GO:0005634">
    <property type="term" value="C:nucleus"/>
    <property type="evidence" value="ECO:0007669"/>
    <property type="project" value="TreeGrafter"/>
</dbReference>
<dbReference type="Pfam" id="PF00096">
    <property type="entry name" value="zf-C2H2"/>
    <property type="match status" value="2"/>
</dbReference>
<proteinExistence type="predicted"/>
<reference evidence="7" key="2">
    <citation type="submission" date="2025-09" db="UniProtKB">
        <authorList>
            <consortium name="Ensembl"/>
        </authorList>
    </citation>
    <scope>IDENTIFICATION</scope>
</reference>
<protein>
    <recommendedName>
        <fullName evidence="6">C2H2-type domain-containing protein</fullName>
    </recommendedName>
</protein>
<dbReference type="PANTHER" id="PTHR14196">
    <property type="entry name" value="ODD-SKIPPED - RELATED"/>
    <property type="match status" value="1"/>
</dbReference>
<name>A0A3Q4ML50_NEOBR</name>
<dbReference type="InterPro" id="IPR013087">
    <property type="entry name" value="Znf_C2H2_type"/>
</dbReference>
<dbReference type="SUPFAM" id="SSF57667">
    <property type="entry name" value="beta-beta-alpha zinc fingers"/>
    <property type="match status" value="2"/>
</dbReference>
<feature type="domain" description="C2H2-type" evidence="6">
    <location>
        <begin position="26"/>
        <end position="53"/>
    </location>
</feature>
<sequence>MAAATPSLTSCKVEIHQRVHTGEKPFSCSTCGKMFSEAGNLRKHQRVHTGEKPPYGCTICGKNFSQLWNLKIHRNIHTGERPYQWCAPPLAL</sequence>
<keyword evidence="1" id="KW-0479">Metal-binding</keyword>
<dbReference type="InterPro" id="IPR036236">
    <property type="entry name" value="Znf_C2H2_sf"/>
</dbReference>
<evidence type="ECO:0000256" key="2">
    <source>
        <dbReference type="ARBA" id="ARBA00022737"/>
    </source>
</evidence>
<evidence type="ECO:0000313" key="7">
    <source>
        <dbReference type="Ensembl" id="ENSNBRP00000013439.1"/>
    </source>
</evidence>
<dbReference type="PROSITE" id="PS00028">
    <property type="entry name" value="ZINC_FINGER_C2H2_1"/>
    <property type="match status" value="2"/>
</dbReference>
<evidence type="ECO:0000256" key="4">
    <source>
        <dbReference type="ARBA" id="ARBA00022833"/>
    </source>
</evidence>
<feature type="domain" description="C2H2-type" evidence="6">
    <location>
        <begin position="55"/>
        <end position="82"/>
    </location>
</feature>
<dbReference type="PROSITE" id="PS50157">
    <property type="entry name" value="ZINC_FINGER_C2H2_2"/>
    <property type="match status" value="2"/>
</dbReference>
<dbReference type="GO" id="GO:0000977">
    <property type="term" value="F:RNA polymerase II transcription regulatory region sequence-specific DNA binding"/>
    <property type="evidence" value="ECO:0007669"/>
    <property type="project" value="TreeGrafter"/>
</dbReference>
<organism evidence="7 8">
    <name type="scientific">Neolamprologus brichardi</name>
    <name type="common">Fairy cichlid</name>
    <name type="synonym">Lamprologus brichardi</name>
    <dbReference type="NCBI Taxonomy" id="32507"/>
    <lineage>
        <taxon>Eukaryota</taxon>
        <taxon>Metazoa</taxon>
        <taxon>Chordata</taxon>
        <taxon>Craniata</taxon>
        <taxon>Vertebrata</taxon>
        <taxon>Euteleostomi</taxon>
        <taxon>Actinopterygii</taxon>
        <taxon>Neopterygii</taxon>
        <taxon>Teleostei</taxon>
        <taxon>Neoteleostei</taxon>
        <taxon>Acanthomorphata</taxon>
        <taxon>Ovalentaria</taxon>
        <taxon>Cichlomorphae</taxon>
        <taxon>Cichliformes</taxon>
        <taxon>Cichlidae</taxon>
        <taxon>African cichlids</taxon>
        <taxon>Pseudocrenilabrinae</taxon>
        <taxon>Lamprologini</taxon>
        <taxon>Neolamprologus</taxon>
    </lineage>
</organism>
<dbReference type="InterPro" id="IPR050717">
    <property type="entry name" value="C2H2-ZF_Transcription_Reg"/>
</dbReference>
<evidence type="ECO:0000259" key="6">
    <source>
        <dbReference type="PROSITE" id="PS50157"/>
    </source>
</evidence>
<dbReference type="SMART" id="SM00355">
    <property type="entry name" value="ZnF_C2H2"/>
    <property type="match status" value="2"/>
</dbReference>